<dbReference type="SUPFAM" id="SSF52833">
    <property type="entry name" value="Thioredoxin-like"/>
    <property type="match status" value="1"/>
</dbReference>
<dbReference type="PANTHER" id="PTHR13887:SF14">
    <property type="entry name" value="DISULFIDE BOND FORMATION PROTEIN D"/>
    <property type="match status" value="1"/>
</dbReference>
<sequence length="253" mass="27739">MTPLFRAATFGMAFAGLALAAPAQAFDITDMSETERSTLRDEIRAYLLDNPEVIMEAVAILEQRQADAQAMGDVEMVRANSEALLNDGHSWVGGNPDGDITLIEFTDYRCSFCRRAHPEVEQLLESDGNIRFILKEFPILGEESVLSSRFAIAVKQIAGDDAYKAAHDMLISYRGNITPEALERMAGELDLDAAAITAQMTSDEVTQVIAANHALAGRLQISGTPTFVLQDQLLRGYMPLADMQRLVAEARKD</sequence>
<dbReference type="InterPro" id="IPR001853">
    <property type="entry name" value="DSBA-like_thioredoxin_dom"/>
</dbReference>
<dbReference type="CDD" id="cd03023">
    <property type="entry name" value="DsbA_Com1_like"/>
    <property type="match status" value="1"/>
</dbReference>
<keyword evidence="2" id="KW-0560">Oxidoreductase</keyword>
<protein>
    <submittedName>
        <fullName evidence="7">DsbA family protein</fullName>
    </submittedName>
</protein>
<feature type="signal peptide" evidence="5">
    <location>
        <begin position="1"/>
        <end position="20"/>
    </location>
</feature>
<keyword evidence="8" id="KW-1185">Reference proteome</keyword>
<keyword evidence="4" id="KW-0676">Redox-active center</keyword>
<keyword evidence="1 5" id="KW-0732">Signal</keyword>
<evidence type="ECO:0000256" key="1">
    <source>
        <dbReference type="ARBA" id="ARBA00022729"/>
    </source>
</evidence>
<name>A0ABW3T9J0_9RHOB</name>
<dbReference type="InterPro" id="IPR036249">
    <property type="entry name" value="Thioredoxin-like_sf"/>
</dbReference>
<accession>A0ABW3T9J0</accession>
<dbReference type="InterPro" id="IPR041205">
    <property type="entry name" value="ScsC_N"/>
</dbReference>
<evidence type="ECO:0000256" key="3">
    <source>
        <dbReference type="ARBA" id="ARBA00023157"/>
    </source>
</evidence>
<dbReference type="Pfam" id="PF01323">
    <property type="entry name" value="DSBA"/>
    <property type="match status" value="1"/>
</dbReference>
<dbReference type="RefSeq" id="WP_380789013.1">
    <property type="nucleotide sequence ID" value="NZ_JBHTKR010000001.1"/>
</dbReference>
<dbReference type="Proteomes" id="UP001597151">
    <property type="component" value="Unassembled WGS sequence"/>
</dbReference>
<dbReference type="InterPro" id="IPR013766">
    <property type="entry name" value="Thioredoxin_domain"/>
</dbReference>
<reference evidence="8" key="1">
    <citation type="journal article" date="2019" name="Int. J. Syst. Evol. Microbiol.">
        <title>The Global Catalogue of Microorganisms (GCM) 10K type strain sequencing project: providing services to taxonomists for standard genome sequencing and annotation.</title>
        <authorList>
            <consortium name="The Broad Institute Genomics Platform"/>
            <consortium name="The Broad Institute Genome Sequencing Center for Infectious Disease"/>
            <person name="Wu L."/>
            <person name="Ma J."/>
        </authorList>
    </citation>
    <scope>NUCLEOTIDE SEQUENCE [LARGE SCALE GENOMIC DNA]</scope>
    <source>
        <strain evidence="8">CCUG 55328</strain>
    </source>
</reference>
<evidence type="ECO:0000313" key="7">
    <source>
        <dbReference type="EMBL" id="MFD1193713.1"/>
    </source>
</evidence>
<gene>
    <name evidence="7" type="ORF">ACFQ3C_03395</name>
</gene>
<feature type="chain" id="PRO_5047069377" evidence="5">
    <location>
        <begin position="21"/>
        <end position="253"/>
    </location>
</feature>
<feature type="domain" description="Thioredoxin" evidence="6">
    <location>
        <begin position="17"/>
        <end position="252"/>
    </location>
</feature>
<dbReference type="Pfam" id="PF18312">
    <property type="entry name" value="ScsC_N"/>
    <property type="match status" value="1"/>
</dbReference>
<organism evidence="7 8">
    <name type="scientific">Seohaeicola saemankumensis</name>
    <dbReference type="NCBI Taxonomy" id="481181"/>
    <lineage>
        <taxon>Bacteria</taxon>
        <taxon>Pseudomonadati</taxon>
        <taxon>Pseudomonadota</taxon>
        <taxon>Alphaproteobacteria</taxon>
        <taxon>Rhodobacterales</taxon>
        <taxon>Roseobacteraceae</taxon>
        <taxon>Seohaeicola</taxon>
    </lineage>
</organism>
<evidence type="ECO:0000259" key="6">
    <source>
        <dbReference type="PROSITE" id="PS51352"/>
    </source>
</evidence>
<evidence type="ECO:0000313" key="8">
    <source>
        <dbReference type="Proteomes" id="UP001597151"/>
    </source>
</evidence>
<dbReference type="PROSITE" id="PS51352">
    <property type="entry name" value="THIOREDOXIN_2"/>
    <property type="match status" value="1"/>
</dbReference>
<dbReference type="EMBL" id="JBHTKR010000001">
    <property type="protein sequence ID" value="MFD1193713.1"/>
    <property type="molecule type" value="Genomic_DNA"/>
</dbReference>
<evidence type="ECO:0000256" key="5">
    <source>
        <dbReference type="SAM" id="SignalP"/>
    </source>
</evidence>
<keyword evidence="3" id="KW-1015">Disulfide bond</keyword>
<proteinExistence type="predicted"/>
<evidence type="ECO:0000256" key="4">
    <source>
        <dbReference type="ARBA" id="ARBA00023284"/>
    </source>
</evidence>
<dbReference type="PANTHER" id="PTHR13887">
    <property type="entry name" value="GLUTATHIONE S-TRANSFERASE KAPPA"/>
    <property type="match status" value="1"/>
</dbReference>
<comment type="caution">
    <text evidence="7">The sequence shown here is derived from an EMBL/GenBank/DDBJ whole genome shotgun (WGS) entry which is preliminary data.</text>
</comment>
<dbReference type="Gene3D" id="3.40.30.10">
    <property type="entry name" value="Glutaredoxin"/>
    <property type="match status" value="1"/>
</dbReference>
<evidence type="ECO:0000256" key="2">
    <source>
        <dbReference type="ARBA" id="ARBA00023002"/>
    </source>
</evidence>